<dbReference type="GO" id="GO:0003676">
    <property type="term" value="F:nucleic acid binding"/>
    <property type="evidence" value="ECO:0007669"/>
    <property type="project" value="InterPro"/>
</dbReference>
<organism evidence="1 2">
    <name type="scientific">Nematostella vectensis</name>
    <name type="common">Starlet sea anemone</name>
    <dbReference type="NCBI Taxonomy" id="45351"/>
    <lineage>
        <taxon>Eukaryota</taxon>
        <taxon>Metazoa</taxon>
        <taxon>Cnidaria</taxon>
        <taxon>Anthozoa</taxon>
        <taxon>Hexacorallia</taxon>
        <taxon>Actiniaria</taxon>
        <taxon>Edwardsiidae</taxon>
        <taxon>Nematostella</taxon>
    </lineage>
</organism>
<dbReference type="AlphaFoldDB" id="A7S3M7"/>
<dbReference type="EMBL" id="DS469574">
    <property type="protein sequence ID" value="EDO41664.1"/>
    <property type="molecule type" value="Genomic_DNA"/>
</dbReference>
<sequence length="267" mass="31150">MAEEVVPCVDRALFLDKITELKLQTKSKKPEINFYIEHGLYEKAKKILKQKKQERISDDPIVLSSADENTIKRKKWSYANGKRSNRTFKEDLRAILQSEAHKELKRWCESTSQASYTMNITHHRAINERPYEVVFGFKANREHRNVADNEDEMPGAKRQKRIERQEAYNQKMVEQTKRKQKFKKDDIVAIQIERPDKTSCLHPRMLIGKVVSAEESNYCTVVTEHGRIKGTIAPNRLNHCTSSVPPRFDNDRQITFTEACKKCAQIN</sequence>
<name>A7S3M7_NEMVE</name>
<reference evidence="1 2" key="1">
    <citation type="journal article" date="2007" name="Science">
        <title>Sea anemone genome reveals ancestral eumetazoan gene repertoire and genomic organization.</title>
        <authorList>
            <person name="Putnam N.H."/>
            <person name="Srivastava M."/>
            <person name="Hellsten U."/>
            <person name="Dirks B."/>
            <person name="Chapman J."/>
            <person name="Salamov A."/>
            <person name="Terry A."/>
            <person name="Shapiro H."/>
            <person name="Lindquist E."/>
            <person name="Kapitonov V.V."/>
            <person name="Jurka J."/>
            <person name="Genikhovich G."/>
            <person name="Grigoriev I.V."/>
            <person name="Lucas S.M."/>
            <person name="Steele R.E."/>
            <person name="Finnerty J.R."/>
            <person name="Technau U."/>
            <person name="Martindale M.Q."/>
            <person name="Rokhsar D.S."/>
        </authorList>
    </citation>
    <scope>NUCLEOTIDE SEQUENCE [LARGE SCALE GENOMIC DNA]</scope>
    <source>
        <strain evidence="2">CH2 X CH6</strain>
    </source>
</reference>
<dbReference type="InterPro" id="IPR036397">
    <property type="entry name" value="RNaseH_sf"/>
</dbReference>
<gene>
    <name evidence="1" type="ORF">NEMVEDRAFT_v1g206282</name>
</gene>
<accession>A7S3M7</accession>
<proteinExistence type="predicted"/>
<evidence type="ECO:0000313" key="2">
    <source>
        <dbReference type="Proteomes" id="UP000001593"/>
    </source>
</evidence>
<dbReference type="Gene3D" id="3.30.420.10">
    <property type="entry name" value="Ribonuclease H-like superfamily/Ribonuclease H"/>
    <property type="match status" value="1"/>
</dbReference>
<dbReference type="Proteomes" id="UP000001593">
    <property type="component" value="Unassembled WGS sequence"/>
</dbReference>
<keyword evidence="2" id="KW-1185">Reference proteome</keyword>
<protein>
    <submittedName>
        <fullName evidence="1">Uncharacterized protein</fullName>
    </submittedName>
</protein>
<dbReference type="HOGENOM" id="CLU_1043172_0_0_1"/>
<evidence type="ECO:0000313" key="1">
    <source>
        <dbReference type="EMBL" id="EDO41664.1"/>
    </source>
</evidence>
<dbReference type="InParanoid" id="A7S3M7"/>